<dbReference type="PANTHER" id="PTHR43628">
    <property type="entry name" value="ACTIVATOR OF C KINASE PROTEIN 1-RELATED"/>
    <property type="match status" value="1"/>
</dbReference>
<gene>
    <name evidence="2" type="ORF">AMAG_11847</name>
</gene>
<protein>
    <recommendedName>
        <fullName evidence="4">HCP-like protein</fullName>
    </recommendedName>
</protein>
<dbReference type="InterPro" id="IPR011990">
    <property type="entry name" value="TPR-like_helical_dom_sf"/>
</dbReference>
<dbReference type="InterPro" id="IPR052945">
    <property type="entry name" value="Mitotic_Regulator"/>
</dbReference>
<feature type="region of interest" description="Disordered" evidence="1">
    <location>
        <begin position="352"/>
        <end position="373"/>
    </location>
</feature>
<dbReference type="VEuPathDB" id="FungiDB:AMAG_11847"/>
<dbReference type="STRING" id="578462.A0A0L0SXU1"/>
<accession>A0A0L0SXU1</accession>
<dbReference type="Proteomes" id="UP000054350">
    <property type="component" value="Unassembled WGS sequence"/>
</dbReference>
<feature type="region of interest" description="Disordered" evidence="1">
    <location>
        <begin position="128"/>
        <end position="158"/>
    </location>
</feature>
<feature type="compositionally biased region" description="Low complexity" evidence="1">
    <location>
        <begin position="143"/>
        <end position="154"/>
    </location>
</feature>
<dbReference type="EMBL" id="GG745353">
    <property type="protein sequence ID" value="KNE67378.1"/>
    <property type="molecule type" value="Genomic_DNA"/>
</dbReference>
<evidence type="ECO:0000313" key="2">
    <source>
        <dbReference type="EMBL" id="KNE67378.1"/>
    </source>
</evidence>
<dbReference type="AlphaFoldDB" id="A0A0L0SXU1"/>
<dbReference type="PANTHER" id="PTHR43628:SF1">
    <property type="entry name" value="CHITIN SYNTHASE REGULATORY FACTOR 2-RELATED"/>
    <property type="match status" value="1"/>
</dbReference>
<keyword evidence="3" id="KW-1185">Reference proteome</keyword>
<dbReference type="Gene3D" id="1.25.40.10">
    <property type="entry name" value="Tetratricopeptide repeat domain"/>
    <property type="match status" value="1"/>
</dbReference>
<dbReference type="OrthoDB" id="2148946at2759"/>
<reference evidence="2 3" key="1">
    <citation type="submission" date="2009-11" db="EMBL/GenBank/DDBJ databases">
        <title>Annotation of Allomyces macrogynus ATCC 38327.</title>
        <authorList>
            <consortium name="The Broad Institute Genome Sequencing Platform"/>
            <person name="Russ C."/>
            <person name="Cuomo C."/>
            <person name="Burger G."/>
            <person name="Gray M.W."/>
            <person name="Holland P.W.H."/>
            <person name="King N."/>
            <person name="Lang F.B.F."/>
            <person name="Roger A.J."/>
            <person name="Ruiz-Trillo I."/>
            <person name="Young S.K."/>
            <person name="Zeng Q."/>
            <person name="Gargeya S."/>
            <person name="Fitzgerald M."/>
            <person name="Haas B."/>
            <person name="Abouelleil A."/>
            <person name="Alvarado L."/>
            <person name="Arachchi H.M."/>
            <person name="Berlin A."/>
            <person name="Chapman S.B."/>
            <person name="Gearin G."/>
            <person name="Goldberg J."/>
            <person name="Griggs A."/>
            <person name="Gujja S."/>
            <person name="Hansen M."/>
            <person name="Heiman D."/>
            <person name="Howarth C."/>
            <person name="Larimer J."/>
            <person name="Lui A."/>
            <person name="MacDonald P.J.P."/>
            <person name="McCowen C."/>
            <person name="Montmayeur A."/>
            <person name="Murphy C."/>
            <person name="Neiman D."/>
            <person name="Pearson M."/>
            <person name="Priest M."/>
            <person name="Roberts A."/>
            <person name="Saif S."/>
            <person name="Shea T."/>
            <person name="Sisk P."/>
            <person name="Stolte C."/>
            <person name="Sykes S."/>
            <person name="Wortman J."/>
            <person name="Nusbaum C."/>
            <person name="Birren B."/>
        </authorList>
    </citation>
    <scope>NUCLEOTIDE SEQUENCE [LARGE SCALE GENOMIC DNA]</scope>
    <source>
        <strain evidence="2 3">ATCC 38327</strain>
    </source>
</reference>
<sequence length="373" mass="39618">MAQNNGYPLGHPSQPLTSHNAPKRTSSMRSSQSYQGAPPRGASASPAVPQVDPSRIPAGSYAAHALPGGVHPFEYPDQQQPYYDQQHDTHGHDDDADPDEPPLAHPFVNPRQPPSDFNSIVRHISLPRGAMTGSPAPNDDDASTGNASAASNTSVSRNLTPEEMAAMEADECIQRGIVLHEQLDLAASTDLFKRAADLGSPTGMYLYGMALRSGWGVAVDAPASFVYLSRAADLAMRQAQAAKSNGTGGPGVAARELTLAIYELGQSFRNGWGVKRCRRTGAFYLQIAANLGDPDAQVDVATCYLNGDGVKRDKQAAARFFRLASNQGIELPGNSWIWKAKYDGCGVVRKPSKRHGGASAPSEPGTLRTALSS</sequence>
<dbReference type="GO" id="GO:0032153">
    <property type="term" value="C:cell division site"/>
    <property type="evidence" value="ECO:0007669"/>
    <property type="project" value="TreeGrafter"/>
</dbReference>
<feature type="compositionally biased region" description="Low complexity" evidence="1">
    <location>
        <begin position="36"/>
        <end position="49"/>
    </location>
</feature>
<evidence type="ECO:0008006" key="4">
    <source>
        <dbReference type="Google" id="ProtNLM"/>
    </source>
</evidence>
<dbReference type="GO" id="GO:0010972">
    <property type="term" value="P:negative regulation of G2/M transition of mitotic cell cycle"/>
    <property type="evidence" value="ECO:0007669"/>
    <property type="project" value="TreeGrafter"/>
</dbReference>
<feature type="compositionally biased region" description="Polar residues" evidence="1">
    <location>
        <begin position="14"/>
        <end position="35"/>
    </location>
</feature>
<dbReference type="SMART" id="SM00671">
    <property type="entry name" value="SEL1"/>
    <property type="match status" value="4"/>
</dbReference>
<reference evidence="3" key="2">
    <citation type="submission" date="2009-11" db="EMBL/GenBank/DDBJ databases">
        <title>The Genome Sequence of Allomyces macrogynus strain ATCC 38327.</title>
        <authorList>
            <consortium name="The Broad Institute Genome Sequencing Platform"/>
            <person name="Russ C."/>
            <person name="Cuomo C."/>
            <person name="Shea T."/>
            <person name="Young S.K."/>
            <person name="Zeng Q."/>
            <person name="Koehrsen M."/>
            <person name="Haas B."/>
            <person name="Borodovsky M."/>
            <person name="Guigo R."/>
            <person name="Alvarado L."/>
            <person name="Berlin A."/>
            <person name="Borenstein D."/>
            <person name="Chen Z."/>
            <person name="Engels R."/>
            <person name="Freedman E."/>
            <person name="Gellesch M."/>
            <person name="Goldberg J."/>
            <person name="Griggs A."/>
            <person name="Gujja S."/>
            <person name="Heiman D."/>
            <person name="Hepburn T."/>
            <person name="Howarth C."/>
            <person name="Jen D."/>
            <person name="Larson L."/>
            <person name="Lewis B."/>
            <person name="Mehta T."/>
            <person name="Park D."/>
            <person name="Pearson M."/>
            <person name="Roberts A."/>
            <person name="Saif S."/>
            <person name="Shenoy N."/>
            <person name="Sisk P."/>
            <person name="Stolte C."/>
            <person name="Sykes S."/>
            <person name="Walk T."/>
            <person name="White J."/>
            <person name="Yandava C."/>
            <person name="Burger G."/>
            <person name="Gray M.W."/>
            <person name="Holland P.W.H."/>
            <person name="King N."/>
            <person name="Lang F.B.F."/>
            <person name="Roger A.J."/>
            <person name="Ruiz-Trillo I."/>
            <person name="Lander E."/>
            <person name="Nusbaum C."/>
        </authorList>
    </citation>
    <scope>NUCLEOTIDE SEQUENCE [LARGE SCALE GENOMIC DNA]</scope>
    <source>
        <strain evidence="3">ATCC 38327</strain>
    </source>
</reference>
<organism evidence="2 3">
    <name type="scientific">Allomyces macrogynus (strain ATCC 38327)</name>
    <name type="common">Allomyces javanicus var. macrogynus</name>
    <dbReference type="NCBI Taxonomy" id="578462"/>
    <lineage>
        <taxon>Eukaryota</taxon>
        <taxon>Fungi</taxon>
        <taxon>Fungi incertae sedis</taxon>
        <taxon>Blastocladiomycota</taxon>
        <taxon>Blastocladiomycetes</taxon>
        <taxon>Blastocladiales</taxon>
        <taxon>Blastocladiaceae</taxon>
        <taxon>Allomyces</taxon>
    </lineage>
</organism>
<dbReference type="Pfam" id="PF08238">
    <property type="entry name" value="Sel1"/>
    <property type="match status" value="4"/>
</dbReference>
<evidence type="ECO:0000256" key="1">
    <source>
        <dbReference type="SAM" id="MobiDB-lite"/>
    </source>
</evidence>
<proteinExistence type="predicted"/>
<dbReference type="SUPFAM" id="SSF81901">
    <property type="entry name" value="HCP-like"/>
    <property type="match status" value="1"/>
</dbReference>
<name>A0A0L0SXU1_ALLM3</name>
<dbReference type="InterPro" id="IPR006597">
    <property type="entry name" value="Sel1-like"/>
</dbReference>
<feature type="compositionally biased region" description="Low complexity" evidence="1">
    <location>
        <begin position="75"/>
        <end position="84"/>
    </location>
</feature>
<dbReference type="eggNOG" id="ENOG502R38G">
    <property type="taxonomic scope" value="Eukaryota"/>
</dbReference>
<feature type="region of interest" description="Disordered" evidence="1">
    <location>
        <begin position="1"/>
        <end position="116"/>
    </location>
</feature>
<evidence type="ECO:0000313" key="3">
    <source>
        <dbReference type="Proteomes" id="UP000054350"/>
    </source>
</evidence>